<dbReference type="EMBL" id="GBXM01013726">
    <property type="protein sequence ID" value="JAH94851.1"/>
    <property type="molecule type" value="Transcribed_RNA"/>
</dbReference>
<reference evidence="1" key="1">
    <citation type="submission" date="2014-11" db="EMBL/GenBank/DDBJ databases">
        <authorList>
            <person name="Amaro Gonzalez C."/>
        </authorList>
    </citation>
    <scope>NUCLEOTIDE SEQUENCE</scope>
</reference>
<proteinExistence type="predicted"/>
<organism evidence="1">
    <name type="scientific">Anguilla anguilla</name>
    <name type="common">European freshwater eel</name>
    <name type="synonym">Muraena anguilla</name>
    <dbReference type="NCBI Taxonomy" id="7936"/>
    <lineage>
        <taxon>Eukaryota</taxon>
        <taxon>Metazoa</taxon>
        <taxon>Chordata</taxon>
        <taxon>Craniata</taxon>
        <taxon>Vertebrata</taxon>
        <taxon>Euteleostomi</taxon>
        <taxon>Actinopterygii</taxon>
        <taxon>Neopterygii</taxon>
        <taxon>Teleostei</taxon>
        <taxon>Anguilliformes</taxon>
        <taxon>Anguillidae</taxon>
        <taxon>Anguilla</taxon>
    </lineage>
</organism>
<dbReference type="AlphaFoldDB" id="A0A0E9WXG6"/>
<evidence type="ECO:0000313" key="1">
    <source>
        <dbReference type="EMBL" id="JAH94851.1"/>
    </source>
</evidence>
<protein>
    <submittedName>
        <fullName evidence="1">Uncharacterized protein</fullName>
    </submittedName>
</protein>
<name>A0A0E9WXG6_ANGAN</name>
<reference evidence="1" key="2">
    <citation type="journal article" date="2015" name="Fish Shellfish Immunol.">
        <title>Early steps in the European eel (Anguilla anguilla)-Vibrio vulnificus interaction in the gills: Role of the RtxA13 toxin.</title>
        <authorList>
            <person name="Callol A."/>
            <person name="Pajuelo D."/>
            <person name="Ebbesson L."/>
            <person name="Teles M."/>
            <person name="MacKenzie S."/>
            <person name="Amaro C."/>
        </authorList>
    </citation>
    <scope>NUCLEOTIDE SEQUENCE</scope>
</reference>
<sequence>MPKCVPHQAFEINSMCNYKSTAPVQPWQHAAGRANLLPASLFGRCSTVCFDFVQRVVDFGQRLSDA</sequence>
<accession>A0A0E9WXG6</accession>